<comment type="caution">
    <text evidence="6">The sequence shown here is derived from an EMBL/GenBank/DDBJ whole genome shotgun (WGS) entry which is preliminary data.</text>
</comment>
<organism evidence="6 7">
    <name type="scientific">Piromyces finnis</name>
    <dbReference type="NCBI Taxonomy" id="1754191"/>
    <lineage>
        <taxon>Eukaryota</taxon>
        <taxon>Fungi</taxon>
        <taxon>Fungi incertae sedis</taxon>
        <taxon>Chytridiomycota</taxon>
        <taxon>Chytridiomycota incertae sedis</taxon>
        <taxon>Neocallimastigomycetes</taxon>
        <taxon>Neocallimastigales</taxon>
        <taxon>Neocallimastigaceae</taxon>
        <taxon>Piromyces</taxon>
    </lineage>
</organism>
<dbReference type="EMBL" id="MCFH01000208">
    <property type="protein sequence ID" value="ORX33615.1"/>
    <property type="molecule type" value="Genomic_DNA"/>
</dbReference>
<accession>A0A1Y1U931</accession>
<dbReference type="InterPro" id="IPR019775">
    <property type="entry name" value="WD40_repeat_CS"/>
</dbReference>
<gene>
    <name evidence="6" type="ORF">BCR36DRAFT_588598</name>
</gene>
<evidence type="ECO:0000313" key="6">
    <source>
        <dbReference type="EMBL" id="ORX33615.1"/>
    </source>
</evidence>
<feature type="repeat" description="WD" evidence="5">
    <location>
        <begin position="12"/>
        <end position="51"/>
    </location>
</feature>
<dbReference type="STRING" id="1754191.A0A1Y1U931"/>
<keyword evidence="7" id="KW-1185">Reference proteome</keyword>
<dbReference type="InterPro" id="IPR036322">
    <property type="entry name" value="WD40_repeat_dom_sf"/>
</dbReference>
<reference evidence="6 7" key="1">
    <citation type="submission" date="2016-08" db="EMBL/GenBank/DDBJ databases">
        <title>Genomes of anaerobic fungi encode conserved fungal cellulosomes for biomass hydrolysis.</title>
        <authorList>
            <consortium name="DOE Joint Genome Institute"/>
            <person name="Haitjema C.H."/>
            <person name="Gilmore S.P."/>
            <person name="Henske J.K."/>
            <person name="Solomon K.V."/>
            <person name="De Groot R."/>
            <person name="Kuo A."/>
            <person name="Mondo S.J."/>
            <person name="Salamov A.A."/>
            <person name="Labutti K."/>
            <person name="Zhao Z."/>
            <person name="Chiniquy J."/>
            <person name="Barry K."/>
            <person name="Brewer H.M."/>
            <person name="Purvine S.O."/>
            <person name="Wright A.T."/>
            <person name="Boxma B."/>
            <person name="Van Alen T."/>
            <person name="Hackstein J.H."/>
            <person name="Baker S.E."/>
            <person name="Grigoriev I.V."/>
            <person name="O'Malley M.A."/>
        </authorList>
    </citation>
    <scope>NUCLEOTIDE SEQUENCE [LARGE SCALE GENOMIC DNA]</scope>
    <source>
        <strain evidence="7">finn</strain>
    </source>
</reference>
<dbReference type="PROSITE" id="PS50082">
    <property type="entry name" value="WD_REPEATS_2"/>
    <property type="match status" value="2"/>
</dbReference>
<protein>
    <recommendedName>
        <fullName evidence="4">ASTRA-associated protein 1</fullName>
    </recommendedName>
</protein>
<dbReference type="PROSITE" id="PS00678">
    <property type="entry name" value="WD_REPEATS_1"/>
    <property type="match status" value="1"/>
</dbReference>
<evidence type="ECO:0000256" key="3">
    <source>
        <dbReference type="ARBA" id="ARBA00037931"/>
    </source>
</evidence>
<dbReference type="PANTHER" id="PTHR19854">
    <property type="entry name" value="TRANSDUCIN BETA-LIKE 3"/>
    <property type="match status" value="1"/>
</dbReference>
<dbReference type="Gene3D" id="2.130.10.10">
    <property type="entry name" value="YVTN repeat-like/Quinoprotein amine dehydrogenase"/>
    <property type="match status" value="2"/>
</dbReference>
<dbReference type="PANTHER" id="PTHR19854:SF1">
    <property type="entry name" value="GUANINE NUCLEOTIDE-BINDING PROTEIN SUBUNIT BETA-LIKE PROTEIN 1"/>
    <property type="match status" value="1"/>
</dbReference>
<dbReference type="SMART" id="SM00320">
    <property type="entry name" value="WD40"/>
    <property type="match status" value="5"/>
</dbReference>
<comment type="similarity">
    <text evidence="3">Belongs to the WD repeat ASA1 family.</text>
</comment>
<dbReference type="AlphaFoldDB" id="A0A1Y1U931"/>
<feature type="repeat" description="WD" evidence="5">
    <location>
        <begin position="52"/>
        <end position="84"/>
    </location>
</feature>
<evidence type="ECO:0000256" key="2">
    <source>
        <dbReference type="ARBA" id="ARBA00022737"/>
    </source>
</evidence>
<dbReference type="InterPro" id="IPR015943">
    <property type="entry name" value="WD40/YVTN_repeat-like_dom_sf"/>
</dbReference>
<evidence type="ECO:0000256" key="5">
    <source>
        <dbReference type="PROSITE-ProRule" id="PRU00221"/>
    </source>
</evidence>
<evidence type="ECO:0000313" key="7">
    <source>
        <dbReference type="Proteomes" id="UP000193719"/>
    </source>
</evidence>
<evidence type="ECO:0000256" key="4">
    <source>
        <dbReference type="ARBA" id="ARBA00040563"/>
    </source>
</evidence>
<keyword evidence="2" id="KW-0677">Repeat</keyword>
<name>A0A1Y1U931_9FUNG</name>
<keyword evidence="1 5" id="KW-0853">WD repeat</keyword>
<dbReference type="Proteomes" id="UP000193719">
    <property type="component" value="Unassembled WGS sequence"/>
</dbReference>
<sequence length="330" mass="37992">MSRLPPDPIYIFRGHNSIINTVKILNDIIISGDINGQVIIWDLKTKKQILKWKAHADAILSIDYIYKKDIIISQGRDNLLLLWDYGLFKRERDTTIKVSSSLAIDSLSFCKFNLFQNEDATQLLLSIPKINKNEFIDIIDLNSKTKIYEDIGVNDIDIKTGMCMCMNLLRKDEKLFLLAGYEYGNVIMWDLENKSICWNKKFHSEPVFAIDVSNSLKYGVSVSADNIISHFEISQKEPKYKEIKSKSCGFADIKFRYDDKIFAIAGWDSKIRIYHAKKLIPLAILSYHRDGVQEIDFLKKENDDCGKVNELISCSKDGCLGLWKKNIINI</sequence>
<dbReference type="OrthoDB" id="7668193at2759"/>
<dbReference type="InterPro" id="IPR001680">
    <property type="entry name" value="WD40_rpt"/>
</dbReference>
<dbReference type="Pfam" id="PF00400">
    <property type="entry name" value="WD40"/>
    <property type="match status" value="1"/>
</dbReference>
<proteinExistence type="inferred from homology"/>
<dbReference type="SUPFAM" id="SSF50978">
    <property type="entry name" value="WD40 repeat-like"/>
    <property type="match status" value="1"/>
</dbReference>
<reference evidence="6 7" key="2">
    <citation type="submission" date="2016-08" db="EMBL/GenBank/DDBJ databases">
        <title>Pervasive Adenine N6-methylation of Active Genes in Fungi.</title>
        <authorList>
            <consortium name="DOE Joint Genome Institute"/>
            <person name="Mondo S.J."/>
            <person name="Dannebaum R.O."/>
            <person name="Kuo R.C."/>
            <person name="Labutti K."/>
            <person name="Haridas S."/>
            <person name="Kuo A."/>
            <person name="Salamov A."/>
            <person name="Ahrendt S.R."/>
            <person name="Lipzen A."/>
            <person name="Sullivan W."/>
            <person name="Andreopoulos W.B."/>
            <person name="Clum A."/>
            <person name="Lindquist E."/>
            <person name="Daum C."/>
            <person name="Ramamoorthy G.K."/>
            <person name="Gryganskyi A."/>
            <person name="Culley D."/>
            <person name="Magnuson J.K."/>
            <person name="James T.Y."/>
            <person name="O'Malley M.A."/>
            <person name="Stajich J.E."/>
            <person name="Spatafora J.W."/>
            <person name="Visel A."/>
            <person name="Grigoriev I.V."/>
        </authorList>
    </citation>
    <scope>NUCLEOTIDE SEQUENCE [LARGE SCALE GENOMIC DNA]</scope>
    <source>
        <strain evidence="7">finn</strain>
    </source>
</reference>
<evidence type="ECO:0000256" key="1">
    <source>
        <dbReference type="ARBA" id="ARBA00022574"/>
    </source>
</evidence>